<keyword evidence="5 11" id="KW-0418">Kinase</keyword>
<feature type="compositionally biased region" description="Low complexity" evidence="8">
    <location>
        <begin position="1011"/>
        <end position="1023"/>
    </location>
</feature>
<dbReference type="VEuPathDB" id="TriTrypDB:LdBPK_271860.1"/>
<dbReference type="Pfam" id="PF00350">
    <property type="entry name" value="Dynamin_N"/>
    <property type="match status" value="1"/>
</dbReference>
<evidence type="ECO:0000256" key="5">
    <source>
        <dbReference type="ARBA" id="ARBA00022777"/>
    </source>
</evidence>
<keyword evidence="9" id="KW-0472">Membrane</keyword>
<comment type="caution">
    <text evidence="11">The sequence shown here is derived from an EMBL/GenBank/DDBJ whole genome shotgun (WGS) entry which is preliminary data.</text>
</comment>
<dbReference type="PANTHER" id="PTHR24057">
    <property type="entry name" value="GLYCOGEN SYNTHASE KINASE-3 ALPHA"/>
    <property type="match status" value="1"/>
</dbReference>
<name>A0A504XCR7_LEIDO</name>
<reference evidence="12" key="1">
    <citation type="submission" date="2019-02" db="EMBL/GenBank/DDBJ databases">
        <title>FDA dAtabase for Regulatory Grade micrObial Sequences (FDA-ARGOS): Supporting development and validation of Infectious Disease Dx tests.</title>
        <authorList>
            <person name="Duncan R."/>
            <person name="Fisher C."/>
            <person name="Tallon L."/>
            <person name="Sadzewicz L."/>
            <person name="Sengamalay N."/>
            <person name="Ott S."/>
            <person name="Godinez A."/>
            <person name="Nagaraj S."/>
            <person name="Vavikolanu K."/>
            <person name="Nadendla S."/>
            <person name="Aluvathingal J."/>
            <person name="Sichtig H."/>
        </authorList>
    </citation>
    <scope>NUCLEOTIDE SEQUENCE [LARGE SCALE GENOMIC DNA]</scope>
    <source>
        <strain evidence="12">FDAARGOS_361</strain>
    </source>
</reference>
<dbReference type="VEuPathDB" id="TriTrypDB:LdCL_220009900"/>
<dbReference type="GO" id="GO:0005634">
    <property type="term" value="C:nucleus"/>
    <property type="evidence" value="ECO:0007669"/>
    <property type="project" value="TreeGrafter"/>
</dbReference>
<feature type="compositionally biased region" description="Polar residues" evidence="8">
    <location>
        <begin position="31"/>
        <end position="44"/>
    </location>
</feature>
<dbReference type="Pfam" id="PF00069">
    <property type="entry name" value="Pkinase"/>
    <property type="match status" value="1"/>
</dbReference>
<keyword evidence="9" id="KW-1133">Transmembrane helix</keyword>
<dbReference type="SUPFAM" id="SSF52540">
    <property type="entry name" value="P-loop containing nucleoside triphosphate hydrolases"/>
    <property type="match status" value="1"/>
</dbReference>
<dbReference type="PROSITE" id="PS00107">
    <property type="entry name" value="PROTEIN_KINASE_ATP"/>
    <property type="match status" value="1"/>
</dbReference>
<dbReference type="GO" id="GO:0005524">
    <property type="term" value="F:ATP binding"/>
    <property type="evidence" value="ECO:0007669"/>
    <property type="project" value="UniProtKB-UniRule"/>
</dbReference>
<evidence type="ECO:0000256" key="2">
    <source>
        <dbReference type="ARBA" id="ARBA00022527"/>
    </source>
</evidence>
<evidence type="ECO:0000259" key="10">
    <source>
        <dbReference type="PROSITE" id="PS50011"/>
    </source>
</evidence>
<dbReference type="AlphaFoldDB" id="A0A504XCR7"/>
<dbReference type="VEuPathDB" id="TriTrypDB:LdBPK_220360.1"/>
<dbReference type="Gene3D" id="3.40.50.300">
    <property type="entry name" value="P-loop containing nucleotide triphosphate hydrolases"/>
    <property type="match status" value="1"/>
</dbReference>
<dbReference type="EMBL" id="RHLC01000032">
    <property type="protein sequence ID" value="TPP45365.1"/>
    <property type="molecule type" value="Genomic_DNA"/>
</dbReference>
<dbReference type="PANTHER" id="PTHR24057:SF0">
    <property type="entry name" value="PROTEIN KINASE SHAGGY-RELATED"/>
    <property type="match status" value="1"/>
</dbReference>
<dbReference type="SUPFAM" id="SSF56112">
    <property type="entry name" value="Protein kinase-like (PK-like)"/>
    <property type="match status" value="1"/>
</dbReference>
<dbReference type="VEuPathDB" id="TriTrypDB:LDHU3_22.0670"/>
<evidence type="ECO:0000256" key="4">
    <source>
        <dbReference type="ARBA" id="ARBA00022741"/>
    </source>
</evidence>
<feature type="transmembrane region" description="Helical" evidence="9">
    <location>
        <begin position="1104"/>
        <end position="1125"/>
    </location>
</feature>
<dbReference type="SMART" id="SM00220">
    <property type="entry name" value="S_TKc"/>
    <property type="match status" value="1"/>
</dbReference>
<dbReference type="Gene3D" id="3.30.200.20">
    <property type="entry name" value="Phosphorylase Kinase, domain 1"/>
    <property type="match status" value="1"/>
</dbReference>
<protein>
    <submittedName>
        <fullName evidence="11">Protein kinase domain family protein</fullName>
    </submittedName>
</protein>
<dbReference type="InterPro" id="IPR027417">
    <property type="entry name" value="P-loop_NTPase"/>
</dbReference>
<feature type="binding site" evidence="7">
    <location>
        <position position="77"/>
    </location>
    <ligand>
        <name>ATP</name>
        <dbReference type="ChEBI" id="CHEBI:30616"/>
    </ligand>
</feature>
<evidence type="ECO:0000256" key="9">
    <source>
        <dbReference type="SAM" id="Phobius"/>
    </source>
</evidence>
<keyword evidence="9" id="KW-0812">Transmembrane</keyword>
<keyword evidence="2" id="KW-0723">Serine/threonine-protein kinase</keyword>
<dbReference type="GO" id="GO:0030154">
    <property type="term" value="P:cell differentiation"/>
    <property type="evidence" value="ECO:0007669"/>
    <property type="project" value="TreeGrafter"/>
</dbReference>
<feature type="domain" description="Protein kinase" evidence="10">
    <location>
        <begin position="48"/>
        <end position="568"/>
    </location>
</feature>
<dbReference type="VEuPathDB" id="TriTrypDB:LdCL_220010000"/>
<dbReference type="InterPro" id="IPR000719">
    <property type="entry name" value="Prot_kinase_dom"/>
</dbReference>
<keyword evidence="4 7" id="KW-0547">Nucleotide-binding</keyword>
<dbReference type="InterPro" id="IPR017441">
    <property type="entry name" value="Protein_kinase_ATP_BS"/>
</dbReference>
<evidence type="ECO:0000313" key="12">
    <source>
        <dbReference type="Proteomes" id="UP000318447"/>
    </source>
</evidence>
<evidence type="ECO:0000313" key="11">
    <source>
        <dbReference type="EMBL" id="TPP45365.1"/>
    </source>
</evidence>
<feature type="compositionally biased region" description="Low complexity" evidence="8">
    <location>
        <begin position="11"/>
        <end position="27"/>
    </location>
</feature>
<dbReference type="PROSITE" id="PS50011">
    <property type="entry name" value="PROTEIN_KINASE_DOM"/>
    <property type="match status" value="1"/>
</dbReference>
<dbReference type="InterPro" id="IPR050591">
    <property type="entry name" value="GSK-3"/>
</dbReference>
<feature type="region of interest" description="Disordered" evidence="8">
    <location>
        <begin position="465"/>
        <end position="497"/>
    </location>
</feature>
<keyword evidence="3" id="KW-0808">Transferase</keyword>
<dbReference type="Gene3D" id="1.10.510.10">
    <property type="entry name" value="Transferase(Phosphotransferase) domain 1"/>
    <property type="match status" value="2"/>
</dbReference>
<comment type="similarity">
    <text evidence="1">Belongs to the protein kinase superfamily. CMGC Ser/Thr protein kinase family. GSK-3 subfamily.</text>
</comment>
<dbReference type="FunFam" id="3.40.50.300:FF:002729">
    <property type="entry name" value="50S ribosome-binding GTPase/Dynamin family, putative"/>
    <property type="match status" value="1"/>
</dbReference>
<feature type="region of interest" description="Disordered" evidence="8">
    <location>
        <begin position="1003"/>
        <end position="1023"/>
    </location>
</feature>
<feature type="region of interest" description="Disordered" evidence="8">
    <location>
        <begin position="1"/>
        <end position="44"/>
    </location>
</feature>
<dbReference type="PROSITE" id="PS00108">
    <property type="entry name" value="PROTEIN_KINASE_ST"/>
    <property type="match status" value="1"/>
</dbReference>
<evidence type="ECO:0000256" key="1">
    <source>
        <dbReference type="ARBA" id="ARBA00005527"/>
    </source>
</evidence>
<feature type="transmembrane region" description="Helical" evidence="9">
    <location>
        <begin position="1079"/>
        <end position="1098"/>
    </location>
</feature>
<dbReference type="VEuPathDB" id="TriTrypDB:LDHU3_22.0680"/>
<accession>A0A504XCR7</accession>
<proteinExistence type="inferred from homology"/>
<feature type="region of interest" description="Disordered" evidence="8">
    <location>
        <begin position="399"/>
        <end position="418"/>
    </location>
</feature>
<dbReference type="Proteomes" id="UP000318447">
    <property type="component" value="Unassembled WGS sequence"/>
</dbReference>
<dbReference type="GO" id="GO:0007165">
    <property type="term" value="P:signal transduction"/>
    <property type="evidence" value="ECO:0007669"/>
    <property type="project" value="TreeGrafter"/>
</dbReference>
<gene>
    <name evidence="11" type="ORF">CGC21_32750</name>
</gene>
<dbReference type="InterPro" id="IPR011009">
    <property type="entry name" value="Kinase-like_dom_sf"/>
</dbReference>
<keyword evidence="6 7" id="KW-0067">ATP-binding</keyword>
<sequence length="1231" mass="133526">MSEKSVRSRRPLSVSRASARASAASRPQLHRTVSSDGASPSQATAPMYRPLRYVGRGSFGVVLLAEEVHTGVKVAIKRVHYDARLHNREVAILNSVLVDNPRHQQPSHTVVDSNDASRLPGGAARASSTSFLSASSSSHTVEDVHLWPGTHHPNIVELLDFYVTYDTASSEQALGPDMVGVGGASAGFESLPSHHPAAHRYPLSGGSGAASTSAPPVSAPLAAFAYLEMVMSYLPMDLCYVKKYYFRFHDMPTMVVLFQLARALAFMHVRHVCHRDLKPANVLVDPDTGRVQVCDFGSAKQIARPAEEKNVSYICSRYYRAPELLFGALHYGCAVDMWSFGCIAAELLRESGKPLFRGCTSIDQMAELFKVLGAPSKREMYAMNPQCAEALLRTRAMHRHQSLDTDPHSGSGGGVRQDRSCGLELEVDYQAEEEDDVELRGGAQQGGYDVDGHGDFLRDALDDGISSQASASPGMATASPPSSSTKDPRDYKTAFSAPPSTAATATLDDVAPTPFEEYYDVLKVHAIPWRRLFPADTPTEAVALVASLLCYAPDKRLTAAELVEHPFFDDLFSAADAQLGAVGRDTATAMASGTTNSPSEDDGVASAALRLPNGRLMPLSMFQVTEVERGLYTDAFLTRMARQAELAESRPRTVASAAGWAPTQSFSTAHPPRGSFNSGAVSWLVAASRGLRMHTFVMGTPVNRVQRRGYFSNGPHHQEHSVNLDSGTGKATDGSGASAALSLSSGASSHAAVQAGIEAELQALRSSYLEPYDGVYRFLTPFKSTTPMVMFLGNHSSGKSTLINYLSGCEIQETGVAPTDDGFTVIKRGTYDMDADGPSVVSNPKYQYQSLQQFGISFVTHFKMKTRAMPATSQIPMDMVLVDTPGMIDTPVHASSAEQAGSGDHTRGYDFLAVTRWFAQQSDVILLMFDPANPGTTGETLDVLTKSLTGYEHKFFLVLNKVDVFEKVTDFARAYGTLCWNLSKVMKMKDIPRVYTTSTPLKKLNEASGKPPTATTPATSTVPAAELSRQRNEILNEIRAAPMRRMDNLITETEESARNLLLACRVSKVLRQDYRQREVFVYCALGAACLIGPATAVALSSITITGTVLVALVSVAVGSGGLAGARMHLREFEHRLLQSCDNALGRLFTTKTRTKDVEVRWQRTVRPELLRIAAASHEKGSSGIMALPSCSARACRGMQYVIDHEVPALRRRVSEYKEDFFQGRCAAAHHK</sequence>
<evidence type="ECO:0000256" key="8">
    <source>
        <dbReference type="SAM" id="MobiDB-lite"/>
    </source>
</evidence>
<evidence type="ECO:0000256" key="7">
    <source>
        <dbReference type="PROSITE-ProRule" id="PRU10141"/>
    </source>
</evidence>
<organism evidence="11 12">
    <name type="scientific">Leishmania donovani</name>
    <dbReference type="NCBI Taxonomy" id="5661"/>
    <lineage>
        <taxon>Eukaryota</taxon>
        <taxon>Discoba</taxon>
        <taxon>Euglenozoa</taxon>
        <taxon>Kinetoplastea</taxon>
        <taxon>Metakinetoplastina</taxon>
        <taxon>Trypanosomatida</taxon>
        <taxon>Trypanosomatidae</taxon>
        <taxon>Leishmaniinae</taxon>
        <taxon>Leishmania</taxon>
    </lineage>
</organism>
<feature type="region of interest" description="Disordered" evidence="8">
    <location>
        <begin position="432"/>
        <end position="453"/>
    </location>
</feature>
<evidence type="ECO:0000256" key="6">
    <source>
        <dbReference type="ARBA" id="ARBA00022840"/>
    </source>
</evidence>
<dbReference type="GO" id="GO:0005737">
    <property type="term" value="C:cytoplasm"/>
    <property type="evidence" value="ECO:0007669"/>
    <property type="project" value="TreeGrafter"/>
</dbReference>
<dbReference type="GO" id="GO:0004674">
    <property type="term" value="F:protein serine/threonine kinase activity"/>
    <property type="evidence" value="ECO:0007669"/>
    <property type="project" value="UniProtKB-KW"/>
</dbReference>
<dbReference type="InterPro" id="IPR045063">
    <property type="entry name" value="Dynamin_N"/>
</dbReference>
<evidence type="ECO:0000256" key="3">
    <source>
        <dbReference type="ARBA" id="ARBA00022679"/>
    </source>
</evidence>
<dbReference type="InterPro" id="IPR008271">
    <property type="entry name" value="Ser/Thr_kinase_AS"/>
</dbReference>
<feature type="region of interest" description="Disordered" evidence="8">
    <location>
        <begin position="707"/>
        <end position="740"/>
    </location>
</feature>
<feature type="compositionally biased region" description="Polar residues" evidence="8">
    <location>
        <begin position="103"/>
        <end position="116"/>
    </location>
</feature>
<feature type="region of interest" description="Disordered" evidence="8">
    <location>
        <begin position="103"/>
        <end position="124"/>
    </location>
</feature>